<name>A0A151RR70_CAJCA</name>
<protein>
    <recommendedName>
        <fullName evidence="1">Retrovirus-related Pol polyprotein from transposon TNT 1-94-like beta-barrel domain-containing protein</fullName>
    </recommendedName>
</protein>
<gene>
    <name evidence="2" type="ORF">KK1_033417</name>
</gene>
<evidence type="ECO:0000313" key="2">
    <source>
        <dbReference type="EMBL" id="KYP45055.1"/>
    </source>
</evidence>
<dbReference type="Gramene" id="C.cajan_29462.t">
    <property type="protein sequence ID" value="C.cajan_29462.t.cds1"/>
    <property type="gene ID" value="C.cajan_29462"/>
</dbReference>
<keyword evidence="3" id="KW-1185">Reference proteome</keyword>
<dbReference type="EMBL" id="KQ483603">
    <property type="protein sequence ID" value="KYP45055.1"/>
    <property type="molecule type" value="Genomic_DNA"/>
</dbReference>
<reference evidence="2" key="1">
    <citation type="journal article" date="2012" name="Nat. Biotechnol.">
        <title>Draft genome sequence of pigeonpea (Cajanus cajan), an orphan legume crop of resource-poor farmers.</title>
        <authorList>
            <person name="Varshney R.K."/>
            <person name="Chen W."/>
            <person name="Li Y."/>
            <person name="Bharti A.K."/>
            <person name="Saxena R.K."/>
            <person name="Schlueter J.A."/>
            <person name="Donoghue M.T."/>
            <person name="Azam S."/>
            <person name="Fan G."/>
            <person name="Whaley A.M."/>
            <person name="Farmer A.D."/>
            <person name="Sheridan J."/>
            <person name="Iwata A."/>
            <person name="Tuteja R."/>
            <person name="Penmetsa R.V."/>
            <person name="Wu W."/>
            <person name="Upadhyaya H.D."/>
            <person name="Yang S.P."/>
            <person name="Shah T."/>
            <person name="Saxena K.B."/>
            <person name="Michael T."/>
            <person name="McCombie W.R."/>
            <person name="Yang B."/>
            <person name="Zhang G."/>
            <person name="Yang H."/>
            <person name="Wang J."/>
            <person name="Spillane C."/>
            <person name="Cook D.R."/>
            <person name="May G.D."/>
            <person name="Xu X."/>
            <person name="Jackson S.A."/>
        </authorList>
    </citation>
    <scope>NUCLEOTIDE SEQUENCE [LARGE SCALE GENOMIC DNA]</scope>
</reference>
<evidence type="ECO:0000313" key="3">
    <source>
        <dbReference type="Proteomes" id="UP000075243"/>
    </source>
</evidence>
<accession>A0A151RR70</accession>
<organism evidence="2 3">
    <name type="scientific">Cajanus cajan</name>
    <name type="common">Pigeon pea</name>
    <name type="synonym">Cajanus indicus</name>
    <dbReference type="NCBI Taxonomy" id="3821"/>
    <lineage>
        <taxon>Eukaryota</taxon>
        <taxon>Viridiplantae</taxon>
        <taxon>Streptophyta</taxon>
        <taxon>Embryophyta</taxon>
        <taxon>Tracheophyta</taxon>
        <taxon>Spermatophyta</taxon>
        <taxon>Magnoliopsida</taxon>
        <taxon>eudicotyledons</taxon>
        <taxon>Gunneridae</taxon>
        <taxon>Pentapetalae</taxon>
        <taxon>rosids</taxon>
        <taxon>fabids</taxon>
        <taxon>Fabales</taxon>
        <taxon>Fabaceae</taxon>
        <taxon>Papilionoideae</taxon>
        <taxon>50 kb inversion clade</taxon>
        <taxon>NPAAA clade</taxon>
        <taxon>indigoferoid/millettioid clade</taxon>
        <taxon>Phaseoleae</taxon>
        <taxon>Cajanus</taxon>
    </lineage>
</organism>
<dbReference type="AlphaFoldDB" id="A0A151RR70"/>
<proteinExistence type="predicted"/>
<feature type="domain" description="Retrovirus-related Pol polyprotein from transposon TNT 1-94-like beta-barrel" evidence="1">
    <location>
        <begin position="1"/>
        <end position="68"/>
    </location>
</feature>
<dbReference type="Proteomes" id="UP000075243">
    <property type="component" value="Unassembled WGS sequence"/>
</dbReference>
<dbReference type="InterPro" id="IPR054722">
    <property type="entry name" value="PolX-like_BBD"/>
</dbReference>
<dbReference type="Pfam" id="PF22936">
    <property type="entry name" value="Pol_BBD"/>
    <property type="match status" value="1"/>
</dbReference>
<evidence type="ECO:0000259" key="1">
    <source>
        <dbReference type="Pfam" id="PF22936"/>
    </source>
</evidence>
<sequence>MTGTSSMLSNIRQCLGIDYVLIGDGSPLPIHGIGDSVIKKKNITLPLNNVLLVPDLTKNLLFVSQLTKHFPVNCEFSNVDFCVKEQEIGEKMITGRRKGDLYVLSSMPELYFSHRFKSGSANIWHQRLGHPQTVALQLLKNK</sequence>